<feature type="compositionally biased region" description="Acidic residues" evidence="5">
    <location>
        <begin position="18"/>
        <end position="33"/>
    </location>
</feature>
<dbReference type="Gene3D" id="1.25.40.10">
    <property type="entry name" value="Tetratricopeptide repeat domain"/>
    <property type="match status" value="1"/>
</dbReference>
<dbReference type="Gene3D" id="1.10.287.110">
    <property type="entry name" value="DnaJ domain"/>
    <property type="match status" value="1"/>
</dbReference>
<evidence type="ECO:0000256" key="3">
    <source>
        <dbReference type="PROSITE-ProRule" id="PRU00339"/>
    </source>
</evidence>
<feature type="repeat" description="TPR" evidence="3">
    <location>
        <begin position="40"/>
        <end position="73"/>
    </location>
</feature>
<comment type="caution">
    <text evidence="7">The sequence shown here is derived from an EMBL/GenBank/DDBJ whole genome shotgun (WGS) entry which is preliminary data.</text>
</comment>
<evidence type="ECO:0000313" key="8">
    <source>
        <dbReference type="Proteomes" id="UP001249851"/>
    </source>
</evidence>
<name>A0AAD9PZ79_ACRCE</name>
<dbReference type="CDD" id="cd06257">
    <property type="entry name" value="DnaJ"/>
    <property type="match status" value="1"/>
</dbReference>
<reference evidence="7" key="2">
    <citation type="journal article" date="2023" name="Science">
        <title>Genomic signatures of disease resistance in endangered staghorn corals.</title>
        <authorList>
            <person name="Vollmer S.V."/>
            <person name="Selwyn J.D."/>
            <person name="Despard B.A."/>
            <person name="Roesel C.L."/>
        </authorList>
    </citation>
    <scope>NUCLEOTIDE SEQUENCE</scope>
    <source>
        <strain evidence="7">K2</strain>
    </source>
</reference>
<feature type="repeat" description="TPR" evidence="3">
    <location>
        <begin position="260"/>
        <end position="293"/>
    </location>
</feature>
<evidence type="ECO:0000256" key="4">
    <source>
        <dbReference type="SAM" id="Coils"/>
    </source>
</evidence>
<gene>
    <name evidence="7" type="ORF">P5673_027367</name>
</gene>
<evidence type="ECO:0000256" key="2">
    <source>
        <dbReference type="ARBA" id="ARBA00022803"/>
    </source>
</evidence>
<dbReference type="InterPro" id="IPR011990">
    <property type="entry name" value="TPR-like_helical_dom_sf"/>
</dbReference>
<dbReference type="SMART" id="SM00271">
    <property type="entry name" value="DnaJ"/>
    <property type="match status" value="1"/>
</dbReference>
<reference evidence="7" key="1">
    <citation type="journal article" date="2023" name="G3 (Bethesda)">
        <title>Whole genome assembly and annotation of the endangered Caribbean coral Acropora cervicornis.</title>
        <authorList>
            <person name="Selwyn J.D."/>
            <person name="Vollmer S.V."/>
        </authorList>
    </citation>
    <scope>NUCLEOTIDE SEQUENCE</scope>
    <source>
        <strain evidence="7">K2</strain>
    </source>
</reference>
<dbReference type="Pfam" id="PF13181">
    <property type="entry name" value="TPR_8"/>
    <property type="match status" value="2"/>
</dbReference>
<dbReference type="EMBL" id="JARQWQ010000094">
    <property type="protein sequence ID" value="KAK2551756.1"/>
    <property type="molecule type" value="Genomic_DNA"/>
</dbReference>
<feature type="repeat" description="TPR" evidence="3">
    <location>
        <begin position="108"/>
        <end position="141"/>
    </location>
</feature>
<evidence type="ECO:0000256" key="5">
    <source>
        <dbReference type="SAM" id="MobiDB-lite"/>
    </source>
</evidence>
<sequence>MADEGIETETQTSNVLNGEEDQDQMDVDQEAPPDENSVMAEEKKAEGNQQYSRKNYEEAVKLYTEAIELAPKVVRYHGNRSAAHMMLSAYDKALEDAQSAIKLDENYLKGYYRAAKCHLAMGSFKNAIMYLEKVLEKDPKNKDAQNDLRTTQMVQEYESSAFKAYDKKEYGKVVFCMKRILEACPACMTYQVLKAEALCLMGKYSESITDVQNILRSDPLNSDALYVKGLCLYYQHFNAVLRNDPDHTKAMQALKKAKRLQSKKQEGNESFSKGQYQKAYDIYTEALQIDPVNKATNAKLYYNRALVGSKLKKTEEAIDDCNQAIELDHAYLKAYITRARWESEKYEEAVRDYEKVNKMNRCQEHRRMLDEAKLELKKSKRKDYYKILGVSKGATEDEIKKAYRKEALKHHPDRHSGATEEEKKAEEVLFKESLTRIQSFEHFLTGQVLAGSALVDQELVPEAIHPADFPVDSISLLVNFFVSLSNIPSRGSKFYGADKITTSSCEVSPRANDCFQPIKMAGCVKGARKHMSGQEKACRLVWRH</sequence>
<accession>A0AAD9PZ79</accession>
<dbReference type="PRINTS" id="PR00625">
    <property type="entry name" value="JDOMAIN"/>
</dbReference>
<dbReference type="PROSITE" id="PS50076">
    <property type="entry name" value="DNAJ_2"/>
    <property type="match status" value="1"/>
</dbReference>
<evidence type="ECO:0000256" key="1">
    <source>
        <dbReference type="ARBA" id="ARBA00022737"/>
    </source>
</evidence>
<dbReference type="SMART" id="SM00028">
    <property type="entry name" value="TPR"/>
    <property type="match status" value="6"/>
</dbReference>
<keyword evidence="4" id="KW-0175">Coiled coil</keyword>
<dbReference type="InterPro" id="IPR001623">
    <property type="entry name" value="DnaJ_domain"/>
</dbReference>
<dbReference type="InterPro" id="IPR036869">
    <property type="entry name" value="J_dom_sf"/>
</dbReference>
<dbReference type="Pfam" id="PF13432">
    <property type="entry name" value="TPR_16"/>
    <property type="match status" value="2"/>
</dbReference>
<feature type="domain" description="J" evidence="6">
    <location>
        <begin position="383"/>
        <end position="444"/>
    </location>
</feature>
<dbReference type="SUPFAM" id="SSF46565">
    <property type="entry name" value="Chaperone J-domain"/>
    <property type="match status" value="1"/>
</dbReference>
<protein>
    <submittedName>
        <fullName evidence="7">DnaJ-like protein subfamily C member 7</fullName>
    </submittedName>
</protein>
<keyword evidence="2 3" id="KW-0802">TPR repeat</keyword>
<evidence type="ECO:0000259" key="6">
    <source>
        <dbReference type="PROSITE" id="PS50076"/>
    </source>
</evidence>
<keyword evidence="8" id="KW-1185">Reference proteome</keyword>
<evidence type="ECO:0000313" key="7">
    <source>
        <dbReference type="EMBL" id="KAK2551756.1"/>
    </source>
</evidence>
<dbReference type="InterPro" id="IPR019734">
    <property type="entry name" value="TPR_rpt"/>
</dbReference>
<dbReference type="SUPFAM" id="SSF48452">
    <property type="entry name" value="TPR-like"/>
    <property type="match status" value="3"/>
</dbReference>
<dbReference type="PANTHER" id="PTHR45188:SF2">
    <property type="entry name" value="DNAJ HOMOLOG SUBFAMILY C MEMBER 7"/>
    <property type="match status" value="1"/>
</dbReference>
<organism evidence="7 8">
    <name type="scientific">Acropora cervicornis</name>
    <name type="common">Staghorn coral</name>
    <dbReference type="NCBI Taxonomy" id="6130"/>
    <lineage>
        <taxon>Eukaryota</taxon>
        <taxon>Metazoa</taxon>
        <taxon>Cnidaria</taxon>
        <taxon>Anthozoa</taxon>
        <taxon>Hexacorallia</taxon>
        <taxon>Scleractinia</taxon>
        <taxon>Astrocoeniina</taxon>
        <taxon>Acroporidae</taxon>
        <taxon>Acropora</taxon>
    </lineage>
</organism>
<keyword evidence="1" id="KW-0677">Repeat</keyword>
<dbReference type="PROSITE" id="PS50005">
    <property type="entry name" value="TPR"/>
    <property type="match status" value="3"/>
</dbReference>
<feature type="coiled-coil region" evidence="4">
    <location>
        <begin position="355"/>
        <end position="382"/>
    </location>
</feature>
<proteinExistence type="predicted"/>
<dbReference type="Pfam" id="PF00226">
    <property type="entry name" value="DnaJ"/>
    <property type="match status" value="1"/>
</dbReference>
<dbReference type="AlphaFoldDB" id="A0AAD9PZ79"/>
<feature type="region of interest" description="Disordered" evidence="5">
    <location>
        <begin position="1"/>
        <end position="52"/>
    </location>
</feature>
<dbReference type="PANTHER" id="PTHR45188">
    <property type="entry name" value="DNAJ PROTEIN P58IPK HOMOLOG"/>
    <property type="match status" value="1"/>
</dbReference>
<dbReference type="Proteomes" id="UP001249851">
    <property type="component" value="Unassembled WGS sequence"/>
</dbReference>